<dbReference type="GO" id="GO:0005524">
    <property type="term" value="F:ATP binding"/>
    <property type="evidence" value="ECO:0007669"/>
    <property type="project" value="UniProtKB-UniRule"/>
</dbReference>
<dbReference type="GO" id="GO:0008017">
    <property type="term" value="F:microtubule binding"/>
    <property type="evidence" value="ECO:0007669"/>
    <property type="project" value="InterPro"/>
</dbReference>
<dbReference type="AlphaFoldDB" id="A0A8J4GTJ7"/>
<evidence type="ECO:0000256" key="2">
    <source>
        <dbReference type="ARBA" id="ARBA00022490"/>
    </source>
</evidence>
<evidence type="ECO:0000256" key="3">
    <source>
        <dbReference type="ARBA" id="ARBA00022741"/>
    </source>
</evidence>
<evidence type="ECO:0000313" key="10">
    <source>
        <dbReference type="Proteomes" id="UP000722791"/>
    </source>
</evidence>
<keyword evidence="5" id="KW-0175">Coiled coil</keyword>
<comment type="similarity">
    <text evidence="7">Belongs to the TRAFAC class myosin-kinesin ATPase superfamily. Kinesin family.</text>
</comment>
<evidence type="ECO:0000256" key="4">
    <source>
        <dbReference type="ARBA" id="ARBA00022840"/>
    </source>
</evidence>
<dbReference type="InterPro" id="IPR027640">
    <property type="entry name" value="Kinesin-like_fam"/>
</dbReference>
<dbReference type="InterPro" id="IPR027417">
    <property type="entry name" value="P-loop_NTPase"/>
</dbReference>
<dbReference type="GO" id="GO:0007018">
    <property type="term" value="P:microtubule-based movement"/>
    <property type="evidence" value="ECO:0007669"/>
    <property type="project" value="InterPro"/>
</dbReference>
<dbReference type="InterPro" id="IPR036961">
    <property type="entry name" value="Kinesin_motor_dom_sf"/>
</dbReference>
<name>A0A8J4GTJ7_9CHLO</name>
<dbReference type="SMART" id="SM00129">
    <property type="entry name" value="KISc"/>
    <property type="match status" value="1"/>
</dbReference>
<dbReference type="GO" id="GO:0051231">
    <property type="term" value="P:spindle elongation"/>
    <property type="evidence" value="ECO:0007669"/>
    <property type="project" value="TreeGrafter"/>
</dbReference>
<sequence>MATSVVLGTRPDWTRSTLGIPIDTIVRVHPGPPGAKPDLAYSRNRVSVSRVPGATARPEDEYDVGFVYGPEATHQDIAARSLLPLLRKFVDGYNVAVMAFGSTGSGKTHLLEGSQGKERNSPEGNGLVHIAVDELFKLMTEKAVYVGTMLAEKRRSPSARAFDFFLETSFVELYREEVYDLYGKQQASRTPLQVYEDVTEGYQVSGLSHRVAKTAAELRTAFNSGRCMRDNTREDVGSVHDRAAAIFTIHLAQYSPASGPGEEDRILVSKIQFVDLPGSERLAEDPEILRLREGPILNRALHALGATLRALAEGPGGGLAPAAA</sequence>
<gene>
    <name evidence="9" type="ORF">Vretimale_16799</name>
</gene>
<dbReference type="GO" id="GO:0003777">
    <property type="term" value="F:microtubule motor activity"/>
    <property type="evidence" value="ECO:0007669"/>
    <property type="project" value="InterPro"/>
</dbReference>
<organism evidence="9 10">
    <name type="scientific">Volvox reticuliferus</name>
    <dbReference type="NCBI Taxonomy" id="1737510"/>
    <lineage>
        <taxon>Eukaryota</taxon>
        <taxon>Viridiplantae</taxon>
        <taxon>Chlorophyta</taxon>
        <taxon>core chlorophytes</taxon>
        <taxon>Chlorophyceae</taxon>
        <taxon>CS clade</taxon>
        <taxon>Chlamydomonadales</taxon>
        <taxon>Volvocaceae</taxon>
        <taxon>Volvox</taxon>
    </lineage>
</organism>
<keyword evidence="4 7" id="KW-0067">ATP-binding</keyword>
<evidence type="ECO:0000256" key="7">
    <source>
        <dbReference type="PROSITE-ProRule" id="PRU00283"/>
    </source>
</evidence>
<dbReference type="Gene3D" id="3.40.850.10">
    <property type="entry name" value="Kinesin motor domain"/>
    <property type="match status" value="1"/>
</dbReference>
<evidence type="ECO:0000256" key="1">
    <source>
        <dbReference type="ARBA" id="ARBA00004496"/>
    </source>
</evidence>
<dbReference type="GO" id="GO:0007052">
    <property type="term" value="P:mitotic spindle organization"/>
    <property type="evidence" value="ECO:0007669"/>
    <property type="project" value="TreeGrafter"/>
</dbReference>
<evidence type="ECO:0000256" key="6">
    <source>
        <dbReference type="ARBA" id="ARBA00023175"/>
    </source>
</evidence>
<keyword evidence="2" id="KW-0963">Cytoplasm</keyword>
<dbReference type="InterPro" id="IPR001752">
    <property type="entry name" value="Kinesin_motor_dom"/>
</dbReference>
<accession>A0A8J4GTJ7</accession>
<dbReference type="PROSITE" id="PS50067">
    <property type="entry name" value="KINESIN_MOTOR_2"/>
    <property type="match status" value="1"/>
</dbReference>
<reference evidence="9" key="1">
    <citation type="journal article" date="2021" name="Proc. Natl. Acad. Sci. U.S.A.">
        <title>Three genomes in the algal genus Volvox reveal the fate of a haploid sex-determining region after a transition to homothallism.</title>
        <authorList>
            <person name="Yamamoto K."/>
            <person name="Hamaji T."/>
            <person name="Kawai-Toyooka H."/>
            <person name="Matsuzaki R."/>
            <person name="Takahashi F."/>
            <person name="Nishimura Y."/>
            <person name="Kawachi M."/>
            <person name="Noguchi H."/>
            <person name="Minakuchi Y."/>
            <person name="Umen J.G."/>
            <person name="Toyoda A."/>
            <person name="Nozaki H."/>
        </authorList>
    </citation>
    <scope>NUCLEOTIDE SEQUENCE</scope>
    <source>
        <strain evidence="9">NIES-3785</strain>
    </source>
</reference>
<evidence type="ECO:0000256" key="5">
    <source>
        <dbReference type="ARBA" id="ARBA00023054"/>
    </source>
</evidence>
<dbReference type="PRINTS" id="PR00380">
    <property type="entry name" value="KINESINHEAVY"/>
</dbReference>
<feature type="non-terminal residue" evidence="9">
    <location>
        <position position="1"/>
    </location>
</feature>
<dbReference type="GO" id="GO:0005737">
    <property type="term" value="C:cytoplasm"/>
    <property type="evidence" value="ECO:0007669"/>
    <property type="project" value="UniProtKB-SubCell"/>
</dbReference>
<dbReference type="Proteomes" id="UP000722791">
    <property type="component" value="Unassembled WGS sequence"/>
</dbReference>
<keyword evidence="3 7" id="KW-0547">Nucleotide-binding</keyword>
<comment type="caution">
    <text evidence="9">The sequence shown here is derived from an EMBL/GenBank/DDBJ whole genome shotgun (WGS) entry which is preliminary data.</text>
</comment>
<dbReference type="PANTHER" id="PTHR47969:SF15">
    <property type="entry name" value="CHROMOSOME-ASSOCIATED KINESIN KIF4A-RELATED"/>
    <property type="match status" value="1"/>
</dbReference>
<comment type="subcellular location">
    <subcellularLocation>
        <location evidence="1">Cytoplasm</location>
    </subcellularLocation>
</comment>
<dbReference type="EMBL" id="BNCQ01000051">
    <property type="protein sequence ID" value="GIM13774.1"/>
    <property type="molecule type" value="Genomic_DNA"/>
</dbReference>
<feature type="binding site" evidence="7">
    <location>
        <begin position="101"/>
        <end position="108"/>
    </location>
    <ligand>
        <name>ATP</name>
        <dbReference type="ChEBI" id="CHEBI:30616"/>
    </ligand>
</feature>
<evidence type="ECO:0000259" key="8">
    <source>
        <dbReference type="PROSITE" id="PS50067"/>
    </source>
</evidence>
<dbReference type="GO" id="GO:0005875">
    <property type="term" value="C:microtubule associated complex"/>
    <property type="evidence" value="ECO:0007669"/>
    <property type="project" value="TreeGrafter"/>
</dbReference>
<evidence type="ECO:0000313" key="9">
    <source>
        <dbReference type="EMBL" id="GIM13774.1"/>
    </source>
</evidence>
<dbReference type="Pfam" id="PF00225">
    <property type="entry name" value="Kinesin"/>
    <property type="match status" value="1"/>
</dbReference>
<dbReference type="PANTHER" id="PTHR47969">
    <property type="entry name" value="CHROMOSOME-ASSOCIATED KINESIN KIF4A-RELATED"/>
    <property type="match status" value="1"/>
</dbReference>
<protein>
    <recommendedName>
        <fullName evidence="8">Kinesin motor domain-containing protein</fullName>
    </recommendedName>
</protein>
<proteinExistence type="inferred from homology"/>
<feature type="domain" description="Kinesin motor" evidence="8">
    <location>
        <begin position="21"/>
        <end position="324"/>
    </location>
</feature>
<keyword evidence="6 7" id="KW-0505">Motor protein</keyword>
<dbReference type="SUPFAM" id="SSF52540">
    <property type="entry name" value="P-loop containing nucleoside triphosphate hydrolases"/>
    <property type="match status" value="1"/>
</dbReference>